<organism evidence="6 7">
    <name type="scientific">Lichenicoccus roseus</name>
    <dbReference type="NCBI Taxonomy" id="2683649"/>
    <lineage>
        <taxon>Bacteria</taxon>
        <taxon>Pseudomonadati</taxon>
        <taxon>Pseudomonadota</taxon>
        <taxon>Alphaproteobacteria</taxon>
        <taxon>Acetobacterales</taxon>
        <taxon>Acetobacteraceae</taxon>
        <taxon>Lichenicoccus</taxon>
    </lineage>
</organism>
<dbReference type="OrthoDB" id="9800955at2"/>
<dbReference type="InterPro" id="IPR001547">
    <property type="entry name" value="Glyco_hydro_5"/>
</dbReference>
<sequence length="470" mass="51586">MARRPSTHGRAVGRHGPSIVQTASFRQRGWRDGEIDVPTWIKVRDGTIDPPVAKTKCSRGRDQGSTADFKFRPGRVTFRRIDPTERPAVTSLSSPPRRPLARLLKEALLATAIVLGTLLPACAEAPAPRMAALARGLNVAHWLRFPPSSDDTALAGYLSDADIAAIRRAGFTYVRLSVGVEVVMQGRHIAPDKLAVIVRVIRRLQKAGLAVMTEPYTQNAQNWQYDKNPEAQQILLGYWHDLAPALRGLPVGLTFPEVVNEPSSDPAHWTDLQGRILNVIRGALPDNTIVLTGTDWSSLDGLLKIQPVQDRNVIYSFHTYEPTLLTLLGFWDQGIDKNALAAHIPFPTTPSACKAAQAATGQDHTRAVIQYWCSNPQNEGSIEAGLRRATDWGHAHDVSVMMTEFGAMGILNRPARDAYFSAMHQAATDLRLPWALWALDDQMGFDRPVGGSARGFGYPPDVVSALHLHP</sequence>
<name>A0A5R9J1K6_9PROT</name>
<evidence type="ECO:0000256" key="4">
    <source>
        <dbReference type="RuleBase" id="RU361153"/>
    </source>
</evidence>
<dbReference type="Gene3D" id="3.20.20.80">
    <property type="entry name" value="Glycosidases"/>
    <property type="match status" value="1"/>
</dbReference>
<dbReference type="GO" id="GO:0009251">
    <property type="term" value="P:glucan catabolic process"/>
    <property type="evidence" value="ECO:0007669"/>
    <property type="project" value="TreeGrafter"/>
</dbReference>
<evidence type="ECO:0000313" key="7">
    <source>
        <dbReference type="Proteomes" id="UP000305654"/>
    </source>
</evidence>
<comment type="caution">
    <text evidence="6">The sequence shown here is derived from an EMBL/GenBank/DDBJ whole genome shotgun (WGS) entry which is preliminary data.</text>
</comment>
<dbReference type="SUPFAM" id="SSF51445">
    <property type="entry name" value="(Trans)glycosidases"/>
    <property type="match status" value="1"/>
</dbReference>
<dbReference type="PANTHER" id="PTHR31297">
    <property type="entry name" value="GLUCAN ENDO-1,6-BETA-GLUCOSIDASE B"/>
    <property type="match status" value="1"/>
</dbReference>
<dbReference type="GO" id="GO:0009986">
    <property type="term" value="C:cell surface"/>
    <property type="evidence" value="ECO:0007669"/>
    <property type="project" value="TreeGrafter"/>
</dbReference>
<comment type="similarity">
    <text evidence="4">Belongs to the glycosyl hydrolase 5 (cellulase A) family.</text>
</comment>
<dbReference type="GO" id="GO:0008422">
    <property type="term" value="F:beta-glucosidase activity"/>
    <property type="evidence" value="ECO:0007669"/>
    <property type="project" value="TreeGrafter"/>
</dbReference>
<keyword evidence="3 4" id="KW-0326">Glycosidase</keyword>
<evidence type="ECO:0000256" key="3">
    <source>
        <dbReference type="ARBA" id="ARBA00023295"/>
    </source>
</evidence>
<dbReference type="AlphaFoldDB" id="A0A5R9J1K6"/>
<keyword evidence="2 4" id="KW-0378">Hydrolase</keyword>
<dbReference type="InterPro" id="IPR017853">
    <property type="entry name" value="GH"/>
</dbReference>
<evidence type="ECO:0000313" key="6">
    <source>
        <dbReference type="EMBL" id="TLU70829.1"/>
    </source>
</evidence>
<accession>A0A5R9J1K6</accession>
<dbReference type="PANTHER" id="PTHR31297:SF17">
    <property type="entry name" value="ENDOGLUCANASE"/>
    <property type="match status" value="1"/>
</dbReference>
<dbReference type="Proteomes" id="UP000305654">
    <property type="component" value="Unassembled WGS sequence"/>
</dbReference>
<dbReference type="EMBL" id="VCDI01000010">
    <property type="protein sequence ID" value="TLU70829.1"/>
    <property type="molecule type" value="Genomic_DNA"/>
</dbReference>
<proteinExistence type="inferred from homology"/>
<reference evidence="6 7" key="1">
    <citation type="submission" date="2019-05" db="EMBL/GenBank/DDBJ databases">
        <authorList>
            <person name="Pankratov T."/>
            <person name="Grouzdev D."/>
        </authorList>
    </citation>
    <scope>NUCLEOTIDE SEQUENCE [LARGE SCALE GENOMIC DNA]</scope>
    <source>
        <strain evidence="6 7">KEBCLARHB70R</strain>
    </source>
</reference>
<feature type="domain" description="Glycoside hydrolase family 5" evidence="5">
    <location>
        <begin position="160"/>
        <end position="441"/>
    </location>
</feature>
<evidence type="ECO:0000256" key="1">
    <source>
        <dbReference type="ARBA" id="ARBA00022729"/>
    </source>
</evidence>
<keyword evidence="7" id="KW-1185">Reference proteome</keyword>
<gene>
    <name evidence="6" type="ORF">FE263_19775</name>
</gene>
<dbReference type="InterPro" id="IPR050386">
    <property type="entry name" value="Glycosyl_hydrolase_5"/>
</dbReference>
<evidence type="ECO:0000256" key="2">
    <source>
        <dbReference type="ARBA" id="ARBA00022801"/>
    </source>
</evidence>
<protein>
    <submittedName>
        <fullName evidence="6">Glycoside hydrolase family 5 protein</fullName>
    </submittedName>
</protein>
<keyword evidence="1" id="KW-0732">Signal</keyword>
<evidence type="ECO:0000259" key="5">
    <source>
        <dbReference type="Pfam" id="PF00150"/>
    </source>
</evidence>
<dbReference type="Pfam" id="PF00150">
    <property type="entry name" value="Cellulase"/>
    <property type="match status" value="1"/>
</dbReference>
<dbReference type="GO" id="GO:0005576">
    <property type="term" value="C:extracellular region"/>
    <property type="evidence" value="ECO:0007669"/>
    <property type="project" value="TreeGrafter"/>
</dbReference>